<comment type="caution">
    <text evidence="8">The sequence shown here is derived from an EMBL/GenBank/DDBJ whole genome shotgun (WGS) entry which is preliminary data.</text>
</comment>
<evidence type="ECO:0000256" key="2">
    <source>
        <dbReference type="ARBA" id="ARBA00012418"/>
    </source>
</evidence>
<evidence type="ECO:0000256" key="6">
    <source>
        <dbReference type="ARBA" id="ARBA00023163"/>
    </source>
</evidence>
<keyword evidence="9" id="KW-1185">Reference proteome</keyword>
<evidence type="ECO:0000256" key="5">
    <source>
        <dbReference type="ARBA" id="ARBA00022695"/>
    </source>
</evidence>
<evidence type="ECO:0000256" key="1">
    <source>
        <dbReference type="ARBA" id="ARBA00006460"/>
    </source>
</evidence>
<feature type="domain" description="RNA polymerase N-terminal" evidence="7">
    <location>
        <begin position="3"/>
        <end position="211"/>
    </location>
</feature>
<dbReference type="OrthoDB" id="270392at2759"/>
<dbReference type="Pfam" id="PF00623">
    <property type="entry name" value="RNA_pol_Rpb1_2"/>
    <property type="match status" value="1"/>
</dbReference>
<protein>
    <recommendedName>
        <fullName evidence="2">DNA-directed RNA polymerase</fullName>
        <ecNumber evidence="2">2.7.7.6</ecNumber>
    </recommendedName>
</protein>
<name>A0A9D5CW51_9LILI</name>
<dbReference type="Proteomes" id="UP001085076">
    <property type="component" value="Miscellaneous, Linkage group lg02"/>
</dbReference>
<dbReference type="PANTHER" id="PTHR19376">
    <property type="entry name" value="DNA-DIRECTED RNA POLYMERASE"/>
    <property type="match status" value="1"/>
</dbReference>
<dbReference type="GO" id="GO:0006351">
    <property type="term" value="P:DNA-templated transcription"/>
    <property type="evidence" value="ECO:0007669"/>
    <property type="project" value="InterPro"/>
</dbReference>
<gene>
    <name evidence="8" type="ORF">J5N97_008347</name>
</gene>
<sequence>MQFAMFAKLVFPCKLNLQLAFFTTRKVEAYEELTGDGGPSDVKVELLSPSNDVIASSFTSASEEYSLVNIIPGVGASTKRFIKNAVINGVDVHPGATHYKDKDRMYKLQVPRNNRMAIARKLPPSRVSAQTGKGPESDFEGKVVNVHLRNGEVVLVNRQPTLHKPSMMAHIVRVLPELKTFRMHYANCSCSFSLPKSLAGQQQIRRTLLLFYQQRTAAWQKER</sequence>
<keyword evidence="4" id="KW-0808">Transferase</keyword>
<dbReference type="InterPro" id="IPR045867">
    <property type="entry name" value="DNA-dir_RpoC_beta_prime"/>
</dbReference>
<proteinExistence type="inferred from homology"/>
<evidence type="ECO:0000256" key="3">
    <source>
        <dbReference type="ARBA" id="ARBA00022478"/>
    </source>
</evidence>
<dbReference type="EMBL" id="JAGGNH010000002">
    <property type="protein sequence ID" value="KAJ0980092.1"/>
    <property type="molecule type" value="Genomic_DNA"/>
</dbReference>
<dbReference type="InterPro" id="IPR000722">
    <property type="entry name" value="RNA_pol_asu"/>
</dbReference>
<dbReference type="PANTHER" id="PTHR19376:SF11">
    <property type="entry name" value="DNA-DIRECTED RNA POLYMERASE I SUBUNIT RPA1"/>
    <property type="match status" value="1"/>
</dbReference>
<dbReference type="SMART" id="SM00663">
    <property type="entry name" value="RPOLA_N"/>
    <property type="match status" value="1"/>
</dbReference>
<dbReference type="AlphaFoldDB" id="A0A9D5CW51"/>
<keyword evidence="3" id="KW-0240">DNA-directed RNA polymerase</keyword>
<accession>A0A9D5CW51</accession>
<dbReference type="InterPro" id="IPR006592">
    <property type="entry name" value="RNA_pol_N"/>
</dbReference>
<evidence type="ECO:0000256" key="4">
    <source>
        <dbReference type="ARBA" id="ARBA00022679"/>
    </source>
</evidence>
<dbReference type="Gene3D" id="3.30.1490.180">
    <property type="entry name" value="RNA polymerase ii"/>
    <property type="match status" value="1"/>
</dbReference>
<keyword evidence="6" id="KW-0804">Transcription</keyword>
<dbReference type="GO" id="GO:0003677">
    <property type="term" value="F:DNA binding"/>
    <property type="evidence" value="ECO:0007669"/>
    <property type="project" value="InterPro"/>
</dbReference>
<keyword evidence="5" id="KW-0548">Nucleotidyltransferase</keyword>
<dbReference type="SUPFAM" id="SSF64484">
    <property type="entry name" value="beta and beta-prime subunits of DNA dependent RNA-polymerase"/>
    <property type="match status" value="1"/>
</dbReference>
<reference evidence="8" key="2">
    <citation type="journal article" date="2022" name="Hortic Res">
        <title>The genome of Dioscorea zingiberensis sheds light on the biosynthesis, origin and evolution of the medicinally important diosgenin saponins.</title>
        <authorList>
            <person name="Li Y."/>
            <person name="Tan C."/>
            <person name="Li Z."/>
            <person name="Guo J."/>
            <person name="Li S."/>
            <person name="Chen X."/>
            <person name="Wang C."/>
            <person name="Dai X."/>
            <person name="Yang H."/>
            <person name="Song W."/>
            <person name="Hou L."/>
            <person name="Xu J."/>
            <person name="Tong Z."/>
            <person name="Xu A."/>
            <person name="Yuan X."/>
            <person name="Wang W."/>
            <person name="Yang Q."/>
            <person name="Chen L."/>
            <person name="Sun Z."/>
            <person name="Wang K."/>
            <person name="Pan B."/>
            <person name="Chen J."/>
            <person name="Bao Y."/>
            <person name="Liu F."/>
            <person name="Qi X."/>
            <person name="Gang D.R."/>
            <person name="Wen J."/>
            <person name="Li J."/>
        </authorList>
    </citation>
    <scope>NUCLEOTIDE SEQUENCE</scope>
    <source>
        <strain evidence="8">Dzin_1.0</strain>
    </source>
</reference>
<dbReference type="Gene3D" id="2.40.40.20">
    <property type="match status" value="1"/>
</dbReference>
<comment type="similarity">
    <text evidence="1">Belongs to the RNA polymerase beta' chain family.</text>
</comment>
<organism evidence="8 9">
    <name type="scientific">Dioscorea zingiberensis</name>
    <dbReference type="NCBI Taxonomy" id="325984"/>
    <lineage>
        <taxon>Eukaryota</taxon>
        <taxon>Viridiplantae</taxon>
        <taxon>Streptophyta</taxon>
        <taxon>Embryophyta</taxon>
        <taxon>Tracheophyta</taxon>
        <taxon>Spermatophyta</taxon>
        <taxon>Magnoliopsida</taxon>
        <taxon>Liliopsida</taxon>
        <taxon>Dioscoreales</taxon>
        <taxon>Dioscoreaceae</taxon>
        <taxon>Dioscorea</taxon>
    </lineage>
</organism>
<evidence type="ECO:0000313" key="8">
    <source>
        <dbReference type="EMBL" id="KAJ0980092.1"/>
    </source>
</evidence>
<dbReference type="GO" id="GO:0005736">
    <property type="term" value="C:RNA polymerase I complex"/>
    <property type="evidence" value="ECO:0007669"/>
    <property type="project" value="TreeGrafter"/>
</dbReference>
<evidence type="ECO:0000259" key="7">
    <source>
        <dbReference type="SMART" id="SM00663"/>
    </source>
</evidence>
<dbReference type="EC" id="2.7.7.6" evidence="2"/>
<reference evidence="8" key="1">
    <citation type="submission" date="2021-03" db="EMBL/GenBank/DDBJ databases">
        <authorList>
            <person name="Li Z."/>
            <person name="Yang C."/>
        </authorList>
    </citation>
    <scope>NUCLEOTIDE SEQUENCE</scope>
    <source>
        <strain evidence="8">Dzin_1.0</strain>
        <tissue evidence="8">Leaf</tissue>
    </source>
</reference>
<evidence type="ECO:0000313" key="9">
    <source>
        <dbReference type="Proteomes" id="UP001085076"/>
    </source>
</evidence>
<dbReference type="GO" id="GO:0003899">
    <property type="term" value="F:DNA-directed RNA polymerase activity"/>
    <property type="evidence" value="ECO:0007669"/>
    <property type="project" value="UniProtKB-EC"/>
</dbReference>